<keyword evidence="1" id="KW-0175">Coiled coil</keyword>
<organism evidence="2">
    <name type="scientific">Noctiluca scintillans</name>
    <name type="common">Sea sparkle</name>
    <name type="synonym">Red tide dinoflagellate</name>
    <dbReference type="NCBI Taxonomy" id="2966"/>
    <lineage>
        <taxon>Eukaryota</taxon>
        <taxon>Sar</taxon>
        <taxon>Alveolata</taxon>
        <taxon>Dinophyceae</taxon>
        <taxon>Noctilucales</taxon>
        <taxon>Noctilucaceae</taxon>
        <taxon>Noctiluca</taxon>
    </lineage>
</organism>
<evidence type="ECO:0000313" key="2">
    <source>
        <dbReference type="EMBL" id="CAD8842008.1"/>
    </source>
</evidence>
<dbReference type="EMBL" id="HBFQ01023305">
    <property type="protein sequence ID" value="CAD8842008.1"/>
    <property type="molecule type" value="Transcribed_RNA"/>
</dbReference>
<name>A0A7S1A427_NOCSC</name>
<reference evidence="2" key="1">
    <citation type="submission" date="2021-01" db="EMBL/GenBank/DDBJ databases">
        <authorList>
            <person name="Corre E."/>
            <person name="Pelletier E."/>
            <person name="Niang G."/>
            <person name="Scheremetjew M."/>
            <person name="Finn R."/>
            <person name="Kale V."/>
            <person name="Holt S."/>
            <person name="Cochrane G."/>
            <person name="Meng A."/>
            <person name="Brown T."/>
            <person name="Cohen L."/>
        </authorList>
    </citation>
    <scope>NUCLEOTIDE SEQUENCE</scope>
</reference>
<evidence type="ECO:0000256" key="1">
    <source>
        <dbReference type="SAM" id="Coils"/>
    </source>
</evidence>
<accession>A0A7S1A427</accession>
<feature type="coiled-coil region" evidence="1">
    <location>
        <begin position="165"/>
        <end position="206"/>
    </location>
</feature>
<sequence length="330" mass="36972">MAASAADSTEVDSTGRVPALFNRRAWARVGGALGGGISRLHEWGDEFERRHFDGDLIGSLDRTVEQFGERATRVTEQLGAATVKLVEQAKQGESEDLFIEQPRLLTTEQLLVNQAVPVATKAHRESAETAASLWEEAQRLQEEISSRRENRLTTVEQLRERRLAVRDLREKVVEERRRLELAQIDYAAAETRLEQVERDSDALHDRHHHLVKLVSEQKAELRRLFLANSARQRASDQAAREAAKEGPRAWARVGPETEALTHAKVALAEVLSRIDEAQLQSRKELAQLQKEVVAEKAHNARLRAGGDYNPQSFTTSLWTLFSVAAGREGG</sequence>
<gene>
    <name evidence="2" type="ORF">NSCI0253_LOCUS16356</name>
</gene>
<protein>
    <submittedName>
        <fullName evidence="2">Uncharacterized protein</fullName>
    </submittedName>
</protein>
<proteinExistence type="predicted"/>
<dbReference type="AlphaFoldDB" id="A0A7S1A427"/>